<reference evidence="2" key="1">
    <citation type="submission" date="2010-04" db="EMBL/GenBank/DDBJ databases">
        <title>Complete genome sequence of Nitrosococcus halophilus Nc4, a salt-adapted, aerobic obligate ammonia-oxidizing sulfur purple bacterium.</title>
        <authorList>
            <consortium name="US DOE Joint Genome Institute"/>
            <person name="Campbell M.A."/>
            <person name="Malfatti S.A."/>
            <person name="Chain P.S.G."/>
            <person name="Heidelberg J.F."/>
            <person name="Ward B.B."/>
            <person name="Klotz M.G."/>
        </authorList>
    </citation>
    <scope>NUCLEOTIDE SEQUENCE [LARGE SCALE GENOMIC DNA]</scope>
    <source>
        <strain evidence="2">Nc4</strain>
    </source>
</reference>
<organism evidence="1 2">
    <name type="scientific">Nitrosococcus halophilus (strain Nc4)</name>
    <dbReference type="NCBI Taxonomy" id="472759"/>
    <lineage>
        <taxon>Bacteria</taxon>
        <taxon>Pseudomonadati</taxon>
        <taxon>Pseudomonadota</taxon>
        <taxon>Gammaproteobacteria</taxon>
        <taxon>Chromatiales</taxon>
        <taxon>Chromatiaceae</taxon>
        <taxon>Nitrosococcus</taxon>
    </lineage>
</organism>
<name>D5C162_NITHN</name>
<accession>D5C162</accession>
<gene>
    <name evidence="1" type="ordered locus">Nhal_1470</name>
</gene>
<dbReference type="AlphaFoldDB" id="D5C162"/>
<evidence type="ECO:0000313" key="2">
    <source>
        <dbReference type="Proteomes" id="UP000001844"/>
    </source>
</evidence>
<keyword evidence="2" id="KW-1185">Reference proteome</keyword>
<dbReference type="KEGG" id="nhl:Nhal_1470"/>
<sequence>MKGQVERIGQTLVGPDKVVRSRTDPLVELFYKFYQSTPVTEKYLYIVVKNLESDHFIITAYFTDSLKQGEVLWERM</sequence>
<proteinExistence type="predicted"/>
<protein>
    <recommendedName>
        <fullName evidence="3">Lipoprotein</fullName>
    </recommendedName>
</protein>
<dbReference type="HOGENOM" id="CLU_179865_0_0_6"/>
<evidence type="ECO:0008006" key="3">
    <source>
        <dbReference type="Google" id="ProtNLM"/>
    </source>
</evidence>
<dbReference type="EMBL" id="CP001798">
    <property type="protein sequence ID" value="ADE14619.1"/>
    <property type="molecule type" value="Genomic_DNA"/>
</dbReference>
<evidence type="ECO:0000313" key="1">
    <source>
        <dbReference type="EMBL" id="ADE14619.1"/>
    </source>
</evidence>
<dbReference type="Proteomes" id="UP000001844">
    <property type="component" value="Chromosome"/>
</dbReference>